<dbReference type="Gene3D" id="1.25.40.10">
    <property type="entry name" value="Tetratricopeptide repeat domain"/>
    <property type="match status" value="3"/>
</dbReference>
<name>A0ABD3QJR3_9STRA</name>
<evidence type="ECO:0000256" key="2">
    <source>
        <dbReference type="PROSITE-ProRule" id="PRU00708"/>
    </source>
</evidence>
<comment type="caution">
    <text evidence="4">The sequence shown here is derived from an EMBL/GenBank/DDBJ whole genome shotgun (WGS) entry which is preliminary data.</text>
</comment>
<dbReference type="PANTHER" id="PTHR47447:SF17">
    <property type="entry name" value="OS12G0638900 PROTEIN"/>
    <property type="match status" value="1"/>
</dbReference>
<sequence>MVQYKSAALTLLLSSASSAIHPRSNSCALLFHQPTRHAHKRTQIIHSPSNSRRYSAVPYDDRHSSASSEQPPSPGTAMQLVESQIDSLLPHPVDDDETVESLLAKKEERIQARRNSEQSQYWRPYRVTLPIVRSILPQAAQRAGSQETFDGDGQEKNEEALASLVARGQEIALQNTVGMSLRQVYAGKRLSELALDVDTLRFQSFVDELQGRSVLESEGEGEENGERNRDSLVGSIQVLQNSALEVMKDTFDGVLVSSVAKGGLAWEAGVRAGDVLISTSATIGNKLWPKSTLDGVRSAISSRKVLSPTMDFEFRRLGVQEGTEQMDNVQSFELTLSRPIGINVEDTDDGYVTITGISDKANSVVTDNLRVGDRVVSVESSLGNKMWQVYNTDGLISAVTSRLPGQSVRIGFERVEENNEVAADTKQFSTNGLSSLPRDVLSDAVDGFRIAKEKVATSTATSAQVLQQQAVRSVNQSASQKMLLSRSRDLLRTYIARNEATAERAVPVKVADRVLEAVMEASAALDGRTLTLIMTAYNICDNSEKTIQTFEEVFGVAGDGSEKEVQKNHGGKLFADITALNLFSISALLRAHANRGDYESALRVLAAMEGRADFSVNGRKALSWSGKGDPLNMLPDTRVYNIALAAAAKRGTKDGLLAAIEIFDSMPDPSLDNPPFGVPAKNLVTYNTMIDAYAIQGRYQDAHDVFKALKKSKLRPDQITFTTLIKASIKGGSLERALDLLDDMKWVGIQPDLVTYNSVIEALCNANRLYEAKDLVNEMERTKVKPDSMTYVLLMKGLLKANKPGPCLTLFESAFADRRTTALTENVQLYTTAITAAAALGDHERALELVTRMNSAGVKPNKKTLTALMGACISGKQYDAAVDIYSKIKNPDSYAISVGLQALCYAGKFDAASALINDQKSGQKKLTGKQVMAGYNTLIMRTLEVGAFSHARTALTSLLSAGYIPSKTTYRSMLEGLNLRSDIAMRRTKSNSKSPSPPPNATFQFLLFVLDSLETRKLVVDSSFYAAALILGAQNGALDKRIAYLMSQARRNAREKEISLADDEANGATHSSLKWEDLLLNYSAYKEELGSKIPLPFIRVSSNDFGRVLAAEQAVTYQALGKR</sequence>
<evidence type="ECO:0000313" key="4">
    <source>
        <dbReference type="EMBL" id="KAL3800332.1"/>
    </source>
</evidence>
<protein>
    <recommendedName>
        <fullName evidence="6">PDZ domain-containing protein</fullName>
    </recommendedName>
</protein>
<feature type="repeat" description="PPR" evidence="2">
    <location>
        <begin position="752"/>
        <end position="786"/>
    </location>
</feature>
<accession>A0ABD3QJR3</accession>
<feature type="repeat" description="PPR" evidence="2">
    <location>
        <begin position="717"/>
        <end position="751"/>
    </location>
</feature>
<gene>
    <name evidence="4" type="ORF">HJC23_003628</name>
</gene>
<dbReference type="SUPFAM" id="SSF50156">
    <property type="entry name" value="PDZ domain-like"/>
    <property type="match status" value="1"/>
</dbReference>
<organism evidence="4 5">
    <name type="scientific">Cyclotella cryptica</name>
    <dbReference type="NCBI Taxonomy" id="29204"/>
    <lineage>
        <taxon>Eukaryota</taxon>
        <taxon>Sar</taxon>
        <taxon>Stramenopiles</taxon>
        <taxon>Ochrophyta</taxon>
        <taxon>Bacillariophyta</taxon>
        <taxon>Coscinodiscophyceae</taxon>
        <taxon>Thalassiosirophycidae</taxon>
        <taxon>Stephanodiscales</taxon>
        <taxon>Stephanodiscaceae</taxon>
        <taxon>Cyclotella</taxon>
    </lineage>
</organism>
<dbReference type="Proteomes" id="UP001516023">
    <property type="component" value="Unassembled WGS sequence"/>
</dbReference>
<dbReference type="Pfam" id="PF13812">
    <property type="entry name" value="PPR_3"/>
    <property type="match status" value="1"/>
</dbReference>
<evidence type="ECO:0000313" key="5">
    <source>
        <dbReference type="Proteomes" id="UP001516023"/>
    </source>
</evidence>
<dbReference type="Pfam" id="PF13041">
    <property type="entry name" value="PPR_2"/>
    <property type="match status" value="2"/>
</dbReference>
<feature type="region of interest" description="Disordered" evidence="3">
    <location>
        <begin position="38"/>
        <end position="77"/>
    </location>
</feature>
<keyword evidence="5" id="KW-1185">Reference proteome</keyword>
<evidence type="ECO:0000256" key="1">
    <source>
        <dbReference type="ARBA" id="ARBA00022737"/>
    </source>
</evidence>
<dbReference type="EMBL" id="JABMIG020000033">
    <property type="protein sequence ID" value="KAL3800332.1"/>
    <property type="molecule type" value="Genomic_DNA"/>
</dbReference>
<dbReference type="InterPro" id="IPR011990">
    <property type="entry name" value="TPR-like_helical_dom_sf"/>
</dbReference>
<dbReference type="PANTHER" id="PTHR47447">
    <property type="entry name" value="OS03G0856100 PROTEIN"/>
    <property type="match status" value="1"/>
</dbReference>
<dbReference type="NCBIfam" id="TIGR00756">
    <property type="entry name" value="PPR"/>
    <property type="match status" value="3"/>
</dbReference>
<reference evidence="4 5" key="1">
    <citation type="journal article" date="2020" name="G3 (Bethesda)">
        <title>Improved Reference Genome for Cyclotella cryptica CCMP332, a Model for Cell Wall Morphogenesis, Salinity Adaptation, and Lipid Production in Diatoms (Bacillariophyta).</title>
        <authorList>
            <person name="Roberts W.R."/>
            <person name="Downey K.M."/>
            <person name="Ruck E.C."/>
            <person name="Traller J.C."/>
            <person name="Alverson A.J."/>
        </authorList>
    </citation>
    <scope>NUCLEOTIDE SEQUENCE [LARGE SCALE GENOMIC DNA]</scope>
    <source>
        <strain evidence="4 5">CCMP332</strain>
    </source>
</reference>
<evidence type="ECO:0000256" key="3">
    <source>
        <dbReference type="SAM" id="MobiDB-lite"/>
    </source>
</evidence>
<evidence type="ECO:0008006" key="6">
    <source>
        <dbReference type="Google" id="ProtNLM"/>
    </source>
</evidence>
<dbReference type="AlphaFoldDB" id="A0ABD3QJR3"/>
<proteinExistence type="predicted"/>
<feature type="repeat" description="PPR" evidence="2">
    <location>
        <begin position="826"/>
        <end position="860"/>
    </location>
</feature>
<dbReference type="InterPro" id="IPR036034">
    <property type="entry name" value="PDZ_sf"/>
</dbReference>
<keyword evidence="1" id="KW-0677">Repeat</keyword>
<dbReference type="PROSITE" id="PS51375">
    <property type="entry name" value="PPR"/>
    <property type="match status" value="4"/>
</dbReference>
<feature type="repeat" description="PPR" evidence="2">
    <location>
        <begin position="682"/>
        <end position="716"/>
    </location>
</feature>
<feature type="compositionally biased region" description="Polar residues" evidence="3">
    <location>
        <begin position="44"/>
        <end position="53"/>
    </location>
</feature>
<dbReference type="InterPro" id="IPR002885">
    <property type="entry name" value="PPR_rpt"/>
</dbReference>